<dbReference type="SUPFAM" id="SSF56672">
    <property type="entry name" value="DNA/RNA polymerases"/>
    <property type="match status" value="1"/>
</dbReference>
<evidence type="ECO:0000313" key="7">
    <source>
        <dbReference type="RefSeq" id="XP_022237179.1"/>
    </source>
</evidence>
<dbReference type="PANTHER" id="PTHR15950">
    <property type="entry name" value="TRANSCRIPTION COFACTOR VESTIGIAL-LIKE PROTEIN"/>
    <property type="match status" value="1"/>
</dbReference>
<evidence type="ECO:0000313" key="6">
    <source>
        <dbReference type="Proteomes" id="UP000694941"/>
    </source>
</evidence>
<organism evidence="6 7">
    <name type="scientific">Limulus polyphemus</name>
    <name type="common">Atlantic horseshoe crab</name>
    <dbReference type="NCBI Taxonomy" id="6850"/>
    <lineage>
        <taxon>Eukaryota</taxon>
        <taxon>Metazoa</taxon>
        <taxon>Ecdysozoa</taxon>
        <taxon>Arthropoda</taxon>
        <taxon>Chelicerata</taxon>
        <taxon>Merostomata</taxon>
        <taxon>Xiphosura</taxon>
        <taxon>Limulidae</taxon>
        <taxon>Limulus</taxon>
    </lineage>
</organism>
<proteinExistence type="predicted"/>
<sequence length="380" mass="42531">MYEIPNRAEYNVDKEPQNKTLSSEGPELEFVYQEERHYPSGNHPATVAVERRELSAKCVIFTYFTGNADSVVDEHFSRALQGKSTDNKITTAPSSLVTAPMSRRHFPASFWNFSSGPSNKSGGSQNGTVLATTKVHEDVSTSGNVTFKCTSCSSRSSVPFYTNVQQTGQNYWHSISSSTYAYSPNSFSRAPTFACSDLSSGNYYQSSQWPCKLPSDIQSFVPVASFSQSALVPLEQTGDTSIGSSSYNNQHLPRNVIKSNFSSIYNPTRPGMYKPGKTDFVQHKIETTTRDPVKMKTYQMPYVMRDLIKQEVKVMLEARIIEPSNSAFCSPMVIMEKNNSNHFCIDFRKLTKFDSKPLPDAPAPTTEQQVRFFLGFVGYF</sequence>
<evidence type="ECO:0000256" key="2">
    <source>
        <dbReference type="ARBA" id="ARBA00023015"/>
    </source>
</evidence>
<comment type="subcellular location">
    <subcellularLocation>
        <location evidence="1">Nucleus</location>
    </subcellularLocation>
</comment>
<evidence type="ECO:0000256" key="1">
    <source>
        <dbReference type="ARBA" id="ARBA00004123"/>
    </source>
</evidence>
<dbReference type="Gene3D" id="3.10.10.10">
    <property type="entry name" value="HIV Type 1 Reverse Transcriptase, subunit A, domain 1"/>
    <property type="match status" value="1"/>
</dbReference>
<gene>
    <name evidence="7" type="primary">LOC111084912</name>
</gene>
<protein>
    <submittedName>
        <fullName evidence="7">Uncharacterized protein LOC111084912</fullName>
    </submittedName>
</protein>
<evidence type="ECO:0000256" key="3">
    <source>
        <dbReference type="ARBA" id="ARBA00023163"/>
    </source>
</evidence>
<keyword evidence="6" id="KW-1185">Reference proteome</keyword>
<accession>A0ABM1S0M4</accession>
<dbReference type="SMART" id="SM00711">
    <property type="entry name" value="TDU"/>
    <property type="match status" value="1"/>
</dbReference>
<dbReference type="InterPro" id="IPR011520">
    <property type="entry name" value="Vg_fam"/>
</dbReference>
<dbReference type="PANTHER" id="PTHR15950:SF15">
    <property type="entry name" value="PROTEIN VESTIGIAL"/>
    <property type="match status" value="1"/>
</dbReference>
<name>A0ABM1S0M4_LIMPO</name>
<dbReference type="Pfam" id="PF07545">
    <property type="entry name" value="Vg_Tdu"/>
    <property type="match status" value="1"/>
</dbReference>
<dbReference type="InterPro" id="IPR006627">
    <property type="entry name" value="TDU_repeat"/>
</dbReference>
<keyword evidence="4" id="KW-0539">Nucleus</keyword>
<evidence type="ECO:0000256" key="5">
    <source>
        <dbReference type="SAM" id="MobiDB-lite"/>
    </source>
</evidence>
<dbReference type="InterPro" id="IPR043502">
    <property type="entry name" value="DNA/RNA_pol_sf"/>
</dbReference>
<keyword evidence="2" id="KW-0805">Transcription regulation</keyword>
<dbReference type="RefSeq" id="XP_022237179.1">
    <property type="nucleotide sequence ID" value="XM_022381471.1"/>
</dbReference>
<keyword evidence="3" id="KW-0804">Transcription</keyword>
<evidence type="ECO:0000256" key="4">
    <source>
        <dbReference type="ARBA" id="ARBA00023242"/>
    </source>
</evidence>
<reference evidence="7" key="1">
    <citation type="submission" date="2025-08" db="UniProtKB">
        <authorList>
            <consortium name="RefSeq"/>
        </authorList>
    </citation>
    <scope>IDENTIFICATION</scope>
    <source>
        <tissue evidence="7">Muscle</tissue>
    </source>
</reference>
<dbReference type="GeneID" id="111084912"/>
<dbReference type="Proteomes" id="UP000694941">
    <property type="component" value="Unplaced"/>
</dbReference>
<feature type="region of interest" description="Disordered" evidence="5">
    <location>
        <begin position="1"/>
        <end position="25"/>
    </location>
</feature>